<name>W1Y9B9_9ZZZZ</name>
<gene>
    <name evidence="10" type="ORF">Q604_UNBC06892G0005</name>
</gene>
<dbReference type="Pfam" id="PF18665">
    <property type="entry name" value="TetR_C_37"/>
    <property type="match status" value="1"/>
</dbReference>
<keyword evidence="7" id="KW-0804">Transcription</keyword>
<evidence type="ECO:0000256" key="2">
    <source>
        <dbReference type="ARBA" id="ARBA00011738"/>
    </source>
</evidence>
<protein>
    <recommendedName>
        <fullName evidence="3">Biofilm operon icaADBC HTH-type negative transcriptional regulator IcaR</fullName>
    </recommendedName>
    <alternativeName>
        <fullName evidence="8">Intercellular adhesion protein R</fullName>
    </alternativeName>
</protein>
<evidence type="ECO:0000256" key="6">
    <source>
        <dbReference type="ARBA" id="ARBA00023125"/>
    </source>
</evidence>
<evidence type="ECO:0000256" key="8">
    <source>
        <dbReference type="ARBA" id="ARBA00030200"/>
    </source>
</evidence>
<comment type="subunit">
    <text evidence="2">Homodimer.</text>
</comment>
<sequence>MNKGEILELKDKIIDNAITLFSEKGYDGTTLDDISKSVNIKKASLYYHYDNKEEIYRKSVENCFNYFIDFLLRNHDDNYSIDGLYQFLFKFIFDVDERYIKLYVQLSSAPEALNSEIKHHLQEINTTLHDELIKYYDPTHIALNKEDFINLILLFLETWYFRASFSQKFGVIEDSKNRFKDQVYSLLNVFLKK</sequence>
<dbReference type="SUPFAM" id="SSF46689">
    <property type="entry name" value="Homeodomain-like"/>
    <property type="match status" value="1"/>
</dbReference>
<keyword evidence="5" id="KW-0805">Transcription regulation</keyword>
<keyword evidence="4" id="KW-0678">Repressor</keyword>
<dbReference type="PANTHER" id="PTHR43479">
    <property type="entry name" value="ACREF/ENVCD OPERON REPRESSOR-RELATED"/>
    <property type="match status" value="1"/>
</dbReference>
<dbReference type="GO" id="GO:0003677">
    <property type="term" value="F:DNA binding"/>
    <property type="evidence" value="ECO:0007669"/>
    <property type="project" value="UniProtKB-KW"/>
</dbReference>
<evidence type="ECO:0000256" key="4">
    <source>
        <dbReference type="ARBA" id="ARBA00022491"/>
    </source>
</evidence>
<comment type="function">
    <text evidence="1">Represses transcription of the icaADBC operon necessary for biofilm production.</text>
</comment>
<dbReference type="AlphaFoldDB" id="W1Y9B9"/>
<dbReference type="Pfam" id="PF00440">
    <property type="entry name" value="TetR_N"/>
    <property type="match status" value="1"/>
</dbReference>
<dbReference type="InterPro" id="IPR050624">
    <property type="entry name" value="HTH-type_Tx_Regulator"/>
</dbReference>
<dbReference type="InterPro" id="IPR041646">
    <property type="entry name" value="IcaR_C"/>
</dbReference>
<dbReference type="PROSITE" id="PS50977">
    <property type="entry name" value="HTH_TETR_2"/>
    <property type="match status" value="1"/>
</dbReference>
<comment type="caution">
    <text evidence="10">The sequence shown here is derived from an EMBL/GenBank/DDBJ whole genome shotgun (WGS) entry which is preliminary data.</text>
</comment>
<accession>W1Y9B9</accession>
<reference evidence="10" key="1">
    <citation type="submission" date="2013-12" db="EMBL/GenBank/DDBJ databases">
        <title>A Varibaculum cambriense genome reconstructed from a premature infant gut community with otherwise low bacterial novelty that shifts toward anaerobic metabolism during the third week of life.</title>
        <authorList>
            <person name="Brown C.T."/>
            <person name="Sharon I."/>
            <person name="Thomas B.C."/>
            <person name="Castelle C.J."/>
            <person name="Morowitz M.J."/>
            <person name="Banfield J.F."/>
        </authorList>
    </citation>
    <scope>NUCLEOTIDE SEQUENCE</scope>
</reference>
<organism evidence="10">
    <name type="scientific">human gut metagenome</name>
    <dbReference type="NCBI Taxonomy" id="408170"/>
    <lineage>
        <taxon>unclassified sequences</taxon>
        <taxon>metagenomes</taxon>
        <taxon>organismal metagenomes</taxon>
    </lineage>
</organism>
<evidence type="ECO:0000313" key="10">
    <source>
        <dbReference type="EMBL" id="ETJ39178.1"/>
    </source>
</evidence>
<evidence type="ECO:0000256" key="3">
    <source>
        <dbReference type="ARBA" id="ARBA00014341"/>
    </source>
</evidence>
<keyword evidence="6" id="KW-0238">DNA-binding</keyword>
<dbReference type="PRINTS" id="PR00455">
    <property type="entry name" value="HTHTETR"/>
</dbReference>
<dbReference type="EMBL" id="AZMM01006892">
    <property type="protein sequence ID" value="ETJ39178.1"/>
    <property type="molecule type" value="Genomic_DNA"/>
</dbReference>
<dbReference type="PANTHER" id="PTHR43479:SF11">
    <property type="entry name" value="ACREF_ENVCD OPERON REPRESSOR-RELATED"/>
    <property type="match status" value="1"/>
</dbReference>
<dbReference type="InterPro" id="IPR001647">
    <property type="entry name" value="HTH_TetR"/>
</dbReference>
<evidence type="ECO:0000256" key="5">
    <source>
        <dbReference type="ARBA" id="ARBA00023015"/>
    </source>
</evidence>
<evidence type="ECO:0000256" key="7">
    <source>
        <dbReference type="ARBA" id="ARBA00023163"/>
    </source>
</evidence>
<dbReference type="InterPro" id="IPR009057">
    <property type="entry name" value="Homeodomain-like_sf"/>
</dbReference>
<feature type="domain" description="HTH tetR-type" evidence="9">
    <location>
        <begin position="7"/>
        <end position="67"/>
    </location>
</feature>
<evidence type="ECO:0000259" key="9">
    <source>
        <dbReference type="PROSITE" id="PS50977"/>
    </source>
</evidence>
<proteinExistence type="predicted"/>
<evidence type="ECO:0000256" key="1">
    <source>
        <dbReference type="ARBA" id="ARBA00002291"/>
    </source>
</evidence>
<dbReference type="Gene3D" id="1.10.357.10">
    <property type="entry name" value="Tetracycline Repressor, domain 2"/>
    <property type="match status" value="1"/>
</dbReference>